<dbReference type="InterPro" id="IPR010090">
    <property type="entry name" value="Phage_tape_meas"/>
</dbReference>
<proteinExistence type="predicted"/>
<feature type="transmembrane region" description="Helical" evidence="2">
    <location>
        <begin position="605"/>
        <end position="625"/>
    </location>
</feature>
<feature type="transmembrane region" description="Helical" evidence="2">
    <location>
        <begin position="716"/>
        <end position="735"/>
    </location>
</feature>
<dbReference type="Pfam" id="PF10145">
    <property type="entry name" value="PhageMin_Tail"/>
    <property type="match status" value="1"/>
</dbReference>
<feature type="domain" description="Phage tail tape measure protein" evidence="4">
    <location>
        <begin position="103"/>
        <end position="301"/>
    </location>
</feature>
<reference evidence="5 6" key="1">
    <citation type="submission" date="2018-03" db="EMBL/GenBank/DDBJ databases">
        <title>Genome sequence of Clostridium luticellarii DSM 29923.</title>
        <authorList>
            <person name="Poehlein A."/>
            <person name="Daniel R."/>
        </authorList>
    </citation>
    <scope>NUCLEOTIDE SEQUENCE [LARGE SCALE GENOMIC DNA]</scope>
    <source>
        <strain evidence="5 6">DSM 29923</strain>
    </source>
</reference>
<dbReference type="NCBIfam" id="TIGR01760">
    <property type="entry name" value="tape_meas_TP901"/>
    <property type="match status" value="1"/>
</dbReference>
<evidence type="ECO:0000256" key="2">
    <source>
        <dbReference type="SAM" id="Phobius"/>
    </source>
</evidence>
<dbReference type="EMBL" id="PVXP01000034">
    <property type="protein sequence ID" value="PRR84739.1"/>
    <property type="molecule type" value="Genomic_DNA"/>
</dbReference>
<dbReference type="SUPFAM" id="SSF53955">
    <property type="entry name" value="Lysozyme-like"/>
    <property type="match status" value="1"/>
</dbReference>
<keyword evidence="6" id="KW-1185">Reference proteome</keyword>
<dbReference type="OrthoDB" id="9780715at2"/>
<evidence type="ECO:0000256" key="1">
    <source>
        <dbReference type="ARBA" id="ARBA00022612"/>
    </source>
</evidence>
<evidence type="ECO:0000313" key="5">
    <source>
        <dbReference type="EMBL" id="PRR84739.1"/>
    </source>
</evidence>
<feature type="transmembrane region" description="Helical" evidence="2">
    <location>
        <begin position="690"/>
        <end position="709"/>
    </location>
</feature>
<feature type="transmembrane region" description="Helical" evidence="2">
    <location>
        <begin position="631"/>
        <end position="654"/>
    </location>
</feature>
<dbReference type="Proteomes" id="UP000237798">
    <property type="component" value="Unassembled WGS sequence"/>
</dbReference>
<dbReference type="InterPro" id="IPR016024">
    <property type="entry name" value="ARM-type_fold"/>
</dbReference>
<comment type="caution">
    <text evidence="5">The sequence shown here is derived from an EMBL/GenBank/DDBJ whole genome shotgun (WGS) entry which is preliminary data.</text>
</comment>
<feature type="domain" description="Transglycosylase SLT" evidence="3">
    <location>
        <begin position="900"/>
        <end position="970"/>
    </location>
</feature>
<evidence type="ECO:0000259" key="4">
    <source>
        <dbReference type="Pfam" id="PF10145"/>
    </source>
</evidence>
<dbReference type="PANTHER" id="PTHR37813">
    <property type="entry name" value="FELS-2 PROPHAGE PROTEIN"/>
    <property type="match status" value="1"/>
</dbReference>
<sequence>MAIDGGTILATLALTTSPFNASLASAGKSLRTFADSAQTVNTRIGALGNAANAIGSSLSKYVTLPILGIGAAALKMSTQFDAQMSRVQSVAGASASQMKALHDQALELGASTAFSASEAAEGMENLASAGFTVNEITKAMPGMLDLAAASGEDLANSADIAASTLRGFGLAADQAGHVADVLAKNANATNAAVADTGEAMKYVAPVAHSMGLSLEEVTAAIGEMADQGIKGSQAGTTIRSALISLAKPSKQAAELMQSIGFSAFDAQGKMLPLNQIVANLQKSMAGMTQEQKANTLATIFGTEAMSGMQILVNDGSTSLQKLTKELQNSTGAAADAAKINQDNLKGSLDGLSGAFETLGIKIGETATPQLRGLVDWFAKVVTAFGNSSDGTRTFIVETGLAVAAIGPLLLVLSQLILSLQRLNEAYQFLMRFQAMQSIMNGVRGAMAGLLSPISLTIGALALLGIGIYEAATHWQYLRGVMANVDRYIHEDLTKDLKYAYETVVMITKNIVQWLQDNLPGIINTVITVGGQIFQYLSEHAGQFLTVAKQIVFNIANGIITNLPQMIAAASNIINTLMTSFLNSLPTLMLMGQQLLQNILNGINTYLPNILTTGLNIITQLINSIVVNLPYIINIGSQVIITLLTAIIQALPILISGAANIISALIIGIINVLPMLINVGLQLVLALANAILQNLPQIITAGMNLIVALINGILQNLPQIIATIVEVIVLLAQAIIQNLPLILSAGIRIIGAIIIGLGQALPQLLSYGGQAMHQLWNILKNVDWAAVGKAVINGIIAGIKAIAKNLWDTAKWLGEQLLTKLRETFGIGSPSKEMYSIGKYLIQGLANAMTDGKDHIMSVVNKVFGGALSYAKGMFSSAQVGAWLSMALMESGTPLSWLPAMQQLVKKESGGNPGAYNSTSVGGQHATGLMQMLPSTFRAYMASGHGNITNPLDNILSAINYIKARYGSPYNIPHLFGGNYVGYATGIKSAVKGMHAVAEKGLEVIGGKALRYFSGGQTVLNNRDSMNLLTTVANITDALNNAKGLDTITQAQLATPNGTPVSIELNLNGNYAFTDKAAIDELSTQVSRTIGGRMRGRF</sequence>
<name>A0A2T0BLK1_9CLOT</name>
<dbReference type="PANTHER" id="PTHR37813:SF1">
    <property type="entry name" value="FELS-2 PROPHAGE PROTEIN"/>
    <property type="match status" value="1"/>
</dbReference>
<keyword evidence="1" id="KW-1188">Viral release from host cell</keyword>
<gene>
    <name evidence="5" type="ORF">CLLU_22780</name>
</gene>
<keyword evidence="2" id="KW-1133">Transmembrane helix</keyword>
<dbReference type="RefSeq" id="WP_106009902.1">
    <property type="nucleotide sequence ID" value="NZ_PVXP01000034.1"/>
</dbReference>
<organism evidence="5 6">
    <name type="scientific">Clostridium luticellarii</name>
    <dbReference type="NCBI Taxonomy" id="1691940"/>
    <lineage>
        <taxon>Bacteria</taxon>
        <taxon>Bacillati</taxon>
        <taxon>Bacillota</taxon>
        <taxon>Clostridia</taxon>
        <taxon>Eubacteriales</taxon>
        <taxon>Clostridiaceae</taxon>
        <taxon>Clostridium</taxon>
    </lineage>
</organism>
<evidence type="ECO:0000259" key="3">
    <source>
        <dbReference type="Pfam" id="PF01464"/>
    </source>
</evidence>
<keyword evidence="2" id="KW-0472">Membrane</keyword>
<dbReference type="AlphaFoldDB" id="A0A2T0BLK1"/>
<dbReference type="InterPro" id="IPR008258">
    <property type="entry name" value="Transglycosylase_SLT_dom_1"/>
</dbReference>
<feature type="transmembrane region" description="Helical" evidence="2">
    <location>
        <begin position="565"/>
        <end position="584"/>
    </location>
</feature>
<dbReference type="Pfam" id="PF01464">
    <property type="entry name" value="SLT"/>
    <property type="match status" value="1"/>
</dbReference>
<feature type="transmembrane region" description="Helical" evidence="2">
    <location>
        <begin position="661"/>
        <end position="684"/>
    </location>
</feature>
<dbReference type="InterPro" id="IPR023346">
    <property type="entry name" value="Lysozyme-like_dom_sf"/>
</dbReference>
<feature type="transmembrane region" description="Helical" evidence="2">
    <location>
        <begin position="440"/>
        <end position="468"/>
    </location>
</feature>
<protein>
    <submittedName>
        <fullName evidence="5">Phage-related minor tail protein</fullName>
    </submittedName>
</protein>
<feature type="transmembrane region" description="Helical" evidence="2">
    <location>
        <begin position="741"/>
        <end position="764"/>
    </location>
</feature>
<keyword evidence="2" id="KW-0812">Transmembrane</keyword>
<evidence type="ECO:0000313" key="6">
    <source>
        <dbReference type="Proteomes" id="UP000237798"/>
    </source>
</evidence>
<accession>A0A2T0BLK1</accession>
<dbReference type="SUPFAM" id="SSF48371">
    <property type="entry name" value="ARM repeat"/>
    <property type="match status" value="1"/>
</dbReference>
<dbReference type="Gene3D" id="1.10.530.10">
    <property type="match status" value="1"/>
</dbReference>